<dbReference type="CDD" id="cd03425">
    <property type="entry name" value="NUDIX_MutT_NudA_like"/>
    <property type="match status" value="1"/>
</dbReference>
<name>A0A559JHP7_9BACL</name>
<reference evidence="13 14" key="1">
    <citation type="submission" date="2019-07" db="EMBL/GenBank/DDBJ databases">
        <authorList>
            <person name="Kim J."/>
        </authorList>
    </citation>
    <scope>NUCLEOTIDE SEQUENCE [LARGE SCALE GENOMIC DNA]</scope>
    <source>
        <strain evidence="13 14">JC52</strain>
    </source>
</reference>
<evidence type="ECO:0000256" key="6">
    <source>
        <dbReference type="ARBA" id="ARBA00022763"/>
    </source>
</evidence>
<dbReference type="PANTHER" id="PTHR47707:SF1">
    <property type="entry name" value="NUDIX HYDROLASE FAMILY PROTEIN"/>
    <property type="match status" value="1"/>
</dbReference>
<gene>
    <name evidence="13" type="ORF">FPZ49_33885</name>
</gene>
<keyword evidence="3" id="KW-0515">Mutator protein</keyword>
<dbReference type="GO" id="GO:0006260">
    <property type="term" value="P:DNA replication"/>
    <property type="evidence" value="ECO:0007669"/>
    <property type="project" value="UniProtKB-KW"/>
</dbReference>
<evidence type="ECO:0000256" key="10">
    <source>
        <dbReference type="ARBA" id="ARBA00035861"/>
    </source>
</evidence>
<keyword evidence="7 13" id="KW-0378">Hydrolase</keyword>
<dbReference type="GO" id="GO:0044715">
    <property type="term" value="F:8-oxo-dGDP phosphatase activity"/>
    <property type="evidence" value="ECO:0007669"/>
    <property type="project" value="TreeGrafter"/>
</dbReference>
<dbReference type="Proteomes" id="UP000317036">
    <property type="component" value="Unassembled WGS sequence"/>
</dbReference>
<evidence type="ECO:0000256" key="5">
    <source>
        <dbReference type="ARBA" id="ARBA00022723"/>
    </source>
</evidence>
<proteinExistence type="inferred from homology"/>
<evidence type="ECO:0000256" key="4">
    <source>
        <dbReference type="ARBA" id="ARBA00022705"/>
    </source>
</evidence>
<evidence type="ECO:0000313" key="14">
    <source>
        <dbReference type="Proteomes" id="UP000317036"/>
    </source>
</evidence>
<dbReference type="GO" id="GO:0035539">
    <property type="term" value="F:8-oxo-7,8-dihydrodeoxyguanosine triphosphate pyrophosphatase activity"/>
    <property type="evidence" value="ECO:0007669"/>
    <property type="project" value="UniProtKB-EC"/>
</dbReference>
<organism evidence="13 14">
    <name type="scientific">Paenibacillus cremeus</name>
    <dbReference type="NCBI Taxonomy" id="2163881"/>
    <lineage>
        <taxon>Bacteria</taxon>
        <taxon>Bacillati</taxon>
        <taxon>Bacillota</taxon>
        <taxon>Bacilli</taxon>
        <taxon>Bacillales</taxon>
        <taxon>Paenibacillaceae</taxon>
        <taxon>Paenibacillus</taxon>
    </lineage>
</organism>
<keyword evidence="9" id="KW-0234">DNA repair</keyword>
<dbReference type="Gene3D" id="3.90.79.10">
    <property type="entry name" value="Nucleoside Triphosphate Pyrophosphohydrolase"/>
    <property type="match status" value="1"/>
</dbReference>
<sequence>MKKVDVVGAVIFNEKNEVLCALRSQTMSLPGLWEFPGGKIEAGETPEQSLAREIQEELNCSIQIGDLVADATHEYPNVIVRLITYRATITEGTPIPNEHEKLIWLPVGEIDTLDWAPADLPTIQELQTKKY</sequence>
<evidence type="ECO:0000256" key="3">
    <source>
        <dbReference type="ARBA" id="ARBA00022457"/>
    </source>
</evidence>
<dbReference type="AlphaFoldDB" id="A0A559JHP7"/>
<dbReference type="PRINTS" id="PR00502">
    <property type="entry name" value="NUDIXFAMILY"/>
</dbReference>
<dbReference type="GO" id="GO:0008413">
    <property type="term" value="F:8-oxo-7,8-dihydroguanosine triphosphate pyrophosphatase activity"/>
    <property type="evidence" value="ECO:0007669"/>
    <property type="project" value="TreeGrafter"/>
</dbReference>
<dbReference type="InterPro" id="IPR020476">
    <property type="entry name" value="Nudix_hydrolase"/>
</dbReference>
<evidence type="ECO:0000256" key="11">
    <source>
        <dbReference type="ARBA" id="ARBA00038905"/>
    </source>
</evidence>
<dbReference type="Pfam" id="PF00293">
    <property type="entry name" value="NUDIX"/>
    <property type="match status" value="1"/>
</dbReference>
<dbReference type="InterPro" id="IPR000086">
    <property type="entry name" value="NUDIX_hydrolase_dom"/>
</dbReference>
<dbReference type="PANTHER" id="PTHR47707">
    <property type="entry name" value="8-OXO-DGTP DIPHOSPHATASE"/>
    <property type="match status" value="1"/>
</dbReference>
<keyword evidence="6" id="KW-0227">DNA damage</keyword>
<dbReference type="EMBL" id="VNJI01000082">
    <property type="protein sequence ID" value="TVX99400.1"/>
    <property type="molecule type" value="Genomic_DNA"/>
</dbReference>
<comment type="similarity">
    <text evidence="2">Belongs to the Nudix hydrolase family.</text>
</comment>
<dbReference type="PROSITE" id="PS51462">
    <property type="entry name" value="NUDIX"/>
    <property type="match status" value="1"/>
</dbReference>
<evidence type="ECO:0000256" key="1">
    <source>
        <dbReference type="ARBA" id="ARBA00001946"/>
    </source>
</evidence>
<dbReference type="RefSeq" id="WP_144854915.1">
    <property type="nucleotide sequence ID" value="NZ_VNJI01000082.1"/>
</dbReference>
<dbReference type="SUPFAM" id="SSF55811">
    <property type="entry name" value="Nudix"/>
    <property type="match status" value="1"/>
</dbReference>
<dbReference type="GO" id="GO:0044716">
    <property type="term" value="F:8-oxo-GDP phosphatase activity"/>
    <property type="evidence" value="ECO:0007669"/>
    <property type="project" value="TreeGrafter"/>
</dbReference>
<dbReference type="InterPro" id="IPR015797">
    <property type="entry name" value="NUDIX_hydrolase-like_dom_sf"/>
</dbReference>
<dbReference type="GO" id="GO:0046872">
    <property type="term" value="F:metal ion binding"/>
    <property type="evidence" value="ECO:0007669"/>
    <property type="project" value="UniProtKB-KW"/>
</dbReference>
<evidence type="ECO:0000256" key="7">
    <source>
        <dbReference type="ARBA" id="ARBA00022801"/>
    </source>
</evidence>
<keyword evidence="4" id="KW-0235">DNA replication</keyword>
<evidence type="ECO:0000313" key="13">
    <source>
        <dbReference type="EMBL" id="TVX99400.1"/>
    </source>
</evidence>
<evidence type="ECO:0000256" key="2">
    <source>
        <dbReference type="ARBA" id="ARBA00005582"/>
    </source>
</evidence>
<comment type="caution">
    <text evidence="13">The sequence shown here is derived from an EMBL/GenBank/DDBJ whole genome shotgun (WGS) entry which is preliminary data.</text>
</comment>
<comment type="catalytic activity">
    <reaction evidence="10">
        <text>8-oxo-dGTP + H2O = 8-oxo-dGMP + diphosphate + H(+)</text>
        <dbReference type="Rhea" id="RHEA:31575"/>
        <dbReference type="ChEBI" id="CHEBI:15377"/>
        <dbReference type="ChEBI" id="CHEBI:15378"/>
        <dbReference type="ChEBI" id="CHEBI:33019"/>
        <dbReference type="ChEBI" id="CHEBI:63224"/>
        <dbReference type="ChEBI" id="CHEBI:77896"/>
        <dbReference type="EC" id="3.6.1.55"/>
    </reaction>
</comment>
<comment type="cofactor">
    <cofactor evidence="1">
        <name>Mg(2+)</name>
        <dbReference type="ChEBI" id="CHEBI:18420"/>
    </cofactor>
</comment>
<keyword evidence="5" id="KW-0479">Metal-binding</keyword>
<keyword evidence="8" id="KW-0460">Magnesium</keyword>
<feature type="domain" description="Nudix hydrolase" evidence="12">
    <location>
        <begin position="2"/>
        <end position="127"/>
    </location>
</feature>
<keyword evidence="14" id="KW-1185">Reference proteome</keyword>
<evidence type="ECO:0000256" key="9">
    <source>
        <dbReference type="ARBA" id="ARBA00023204"/>
    </source>
</evidence>
<dbReference type="InterPro" id="IPR047127">
    <property type="entry name" value="MutT-like"/>
</dbReference>
<dbReference type="EC" id="3.6.1.55" evidence="11"/>
<dbReference type="OrthoDB" id="9810648at2"/>
<protein>
    <recommendedName>
        <fullName evidence="11">8-oxo-dGTP diphosphatase</fullName>
        <ecNumber evidence="11">3.6.1.55</ecNumber>
    </recommendedName>
</protein>
<evidence type="ECO:0000259" key="12">
    <source>
        <dbReference type="PROSITE" id="PS51462"/>
    </source>
</evidence>
<accession>A0A559JHP7</accession>
<evidence type="ECO:0000256" key="8">
    <source>
        <dbReference type="ARBA" id="ARBA00022842"/>
    </source>
</evidence>
<dbReference type="GO" id="GO:0006281">
    <property type="term" value="P:DNA repair"/>
    <property type="evidence" value="ECO:0007669"/>
    <property type="project" value="UniProtKB-KW"/>
</dbReference>